<dbReference type="SMART" id="SM00220">
    <property type="entry name" value="S_TKc"/>
    <property type="match status" value="1"/>
</dbReference>
<evidence type="ECO:0000259" key="6">
    <source>
        <dbReference type="PROSITE" id="PS50011"/>
    </source>
</evidence>
<dbReference type="AlphaFoldDB" id="A0A0K1Q1M4"/>
<keyword evidence="2" id="KW-0547">Nucleotide-binding</keyword>
<dbReference type="PROSITE" id="PS00108">
    <property type="entry name" value="PROTEIN_KINASE_ST"/>
    <property type="match status" value="1"/>
</dbReference>
<dbReference type="Gene3D" id="3.30.200.20">
    <property type="entry name" value="Phosphorylase Kinase, domain 1"/>
    <property type="match status" value="1"/>
</dbReference>
<dbReference type="GO" id="GO:0005524">
    <property type="term" value="F:ATP binding"/>
    <property type="evidence" value="ECO:0007669"/>
    <property type="project" value="UniProtKB-KW"/>
</dbReference>
<protein>
    <submittedName>
        <fullName evidence="7">Serine/threonine protein kinase</fullName>
    </submittedName>
</protein>
<dbReference type="InterPro" id="IPR011009">
    <property type="entry name" value="Kinase-like_dom_sf"/>
</dbReference>
<sequence>MALKVLHHATSQDTDADARFVREARIAGQLSHPNIVFLYETGTIDGVAFLALEWVDGVSLSVALRNGLPYSIQNRVLTEVAEALAFAHERGVVHRDVKPGNVLVSREGNAKLADFGIARQTIRTGPDTFATREGMILGTPAYMAPEQSSSADVGPAADQFSWGVLAYQVLTGQHPRDVVGPSFPFAGPLPFLAPVPAAAENVIRRALSLDPTARFASMRALLEAFNGASNGAEGGPGTALTFVEGQGPHRAQRASIPIAKSDAPAPPLTPNAAPSSHRSAAGVVIGTLAVLSLGGLATAGVLLHQVRSAEAQGPGMTTTVAPAPSGSALAPDPSSASAPNSSAPPNQSSVPSASAPPPRRLARETPAGPTPPTKDGNCLCMPPPTPYVPEHPPGISLCPKVPTLGECRDNDSPVCPPSIPRDACSNWTTTTGAHGSVCSGLDTGGNPRTGKIEKHCEVDNLYSGRSRMPCRAYTNAGKLVTGIFMCR</sequence>
<proteinExistence type="predicted"/>
<dbReference type="GO" id="GO:0004674">
    <property type="term" value="F:protein serine/threonine kinase activity"/>
    <property type="evidence" value="ECO:0007669"/>
    <property type="project" value="UniProtKB-KW"/>
</dbReference>
<dbReference type="Gene3D" id="1.10.510.10">
    <property type="entry name" value="Transferase(Phosphotransferase) domain 1"/>
    <property type="match status" value="1"/>
</dbReference>
<evidence type="ECO:0000256" key="1">
    <source>
        <dbReference type="ARBA" id="ARBA00022679"/>
    </source>
</evidence>
<evidence type="ECO:0000256" key="5">
    <source>
        <dbReference type="SAM" id="MobiDB-lite"/>
    </source>
</evidence>
<keyword evidence="4" id="KW-0067">ATP-binding</keyword>
<dbReference type="STRING" id="1391654.AKJ09_06200"/>
<dbReference type="Proteomes" id="UP000064967">
    <property type="component" value="Chromosome"/>
</dbReference>
<evidence type="ECO:0000256" key="4">
    <source>
        <dbReference type="ARBA" id="ARBA00022840"/>
    </source>
</evidence>
<feature type="region of interest" description="Disordered" evidence="5">
    <location>
        <begin position="311"/>
        <end position="378"/>
    </location>
</feature>
<dbReference type="KEGG" id="llu:AKJ09_06200"/>
<accession>A0A0K1Q1M4</accession>
<dbReference type="PANTHER" id="PTHR43289">
    <property type="entry name" value="MITOGEN-ACTIVATED PROTEIN KINASE KINASE KINASE 20-RELATED"/>
    <property type="match status" value="1"/>
</dbReference>
<keyword evidence="3 7" id="KW-0418">Kinase</keyword>
<organism evidence="7 8">
    <name type="scientific">Labilithrix luteola</name>
    <dbReference type="NCBI Taxonomy" id="1391654"/>
    <lineage>
        <taxon>Bacteria</taxon>
        <taxon>Pseudomonadati</taxon>
        <taxon>Myxococcota</taxon>
        <taxon>Polyangia</taxon>
        <taxon>Polyangiales</taxon>
        <taxon>Labilitrichaceae</taxon>
        <taxon>Labilithrix</taxon>
    </lineage>
</organism>
<dbReference type="PANTHER" id="PTHR43289:SF6">
    <property type="entry name" value="SERINE_THREONINE-PROTEIN KINASE NEKL-3"/>
    <property type="match status" value="1"/>
</dbReference>
<dbReference type="PROSITE" id="PS50011">
    <property type="entry name" value="PROTEIN_KINASE_DOM"/>
    <property type="match status" value="1"/>
</dbReference>
<evidence type="ECO:0000256" key="2">
    <source>
        <dbReference type="ARBA" id="ARBA00022741"/>
    </source>
</evidence>
<reference evidence="7 8" key="1">
    <citation type="submission" date="2015-08" db="EMBL/GenBank/DDBJ databases">
        <authorList>
            <person name="Babu N.S."/>
            <person name="Beckwith C.J."/>
            <person name="Beseler K.G."/>
            <person name="Brison A."/>
            <person name="Carone J.V."/>
            <person name="Caskin T.P."/>
            <person name="Diamond M."/>
            <person name="Durham M.E."/>
            <person name="Foxe J.M."/>
            <person name="Go M."/>
            <person name="Henderson B.A."/>
            <person name="Jones I.B."/>
            <person name="McGettigan J.A."/>
            <person name="Micheletti S.J."/>
            <person name="Nasrallah M.E."/>
            <person name="Ortiz D."/>
            <person name="Piller C.R."/>
            <person name="Privatt S.R."/>
            <person name="Schneider S.L."/>
            <person name="Sharp S."/>
            <person name="Smith T.C."/>
            <person name="Stanton J.D."/>
            <person name="Ullery H.E."/>
            <person name="Wilson R.J."/>
            <person name="Serrano M.G."/>
            <person name="Buck G."/>
            <person name="Lee V."/>
            <person name="Wang Y."/>
            <person name="Carvalho R."/>
            <person name="Voegtly L."/>
            <person name="Shi R."/>
            <person name="Duckworth R."/>
            <person name="Johnson A."/>
            <person name="Loviza R."/>
            <person name="Walstead R."/>
            <person name="Shah Z."/>
            <person name="Kiflezghi M."/>
            <person name="Wade K."/>
            <person name="Ball S.L."/>
            <person name="Bradley K.W."/>
            <person name="Asai D.J."/>
            <person name="Bowman C.A."/>
            <person name="Russell D.A."/>
            <person name="Pope W.H."/>
            <person name="Jacobs-Sera D."/>
            <person name="Hendrix R.W."/>
            <person name="Hatfull G.F."/>
        </authorList>
    </citation>
    <scope>NUCLEOTIDE SEQUENCE [LARGE SCALE GENOMIC DNA]</scope>
    <source>
        <strain evidence="7 8">DSM 27648</strain>
    </source>
</reference>
<keyword evidence="1" id="KW-0808">Transferase</keyword>
<feature type="compositionally biased region" description="Low complexity" evidence="5">
    <location>
        <begin position="321"/>
        <end position="353"/>
    </location>
</feature>
<dbReference type="InterPro" id="IPR008271">
    <property type="entry name" value="Ser/Thr_kinase_AS"/>
</dbReference>
<evidence type="ECO:0000313" key="7">
    <source>
        <dbReference type="EMBL" id="AKU99536.1"/>
    </source>
</evidence>
<gene>
    <name evidence="7" type="ORF">AKJ09_06200</name>
</gene>
<keyword evidence="7" id="KW-0723">Serine/threonine-protein kinase</keyword>
<dbReference type="CDD" id="cd14014">
    <property type="entry name" value="STKc_PknB_like"/>
    <property type="match status" value="1"/>
</dbReference>
<dbReference type="SUPFAM" id="SSF56112">
    <property type="entry name" value="Protein kinase-like (PK-like)"/>
    <property type="match status" value="1"/>
</dbReference>
<dbReference type="EMBL" id="CP012333">
    <property type="protein sequence ID" value="AKU99536.1"/>
    <property type="molecule type" value="Genomic_DNA"/>
</dbReference>
<dbReference type="InterPro" id="IPR000719">
    <property type="entry name" value="Prot_kinase_dom"/>
</dbReference>
<evidence type="ECO:0000313" key="8">
    <source>
        <dbReference type="Proteomes" id="UP000064967"/>
    </source>
</evidence>
<dbReference type="Pfam" id="PF00069">
    <property type="entry name" value="Pkinase"/>
    <property type="match status" value="1"/>
</dbReference>
<name>A0A0K1Q1M4_9BACT</name>
<evidence type="ECO:0000256" key="3">
    <source>
        <dbReference type="ARBA" id="ARBA00022777"/>
    </source>
</evidence>
<keyword evidence="8" id="KW-1185">Reference proteome</keyword>
<feature type="domain" description="Protein kinase" evidence="6">
    <location>
        <begin position="1"/>
        <end position="226"/>
    </location>
</feature>